<dbReference type="InterPro" id="IPR003656">
    <property type="entry name" value="Znf_BED"/>
</dbReference>
<name>A0A498NVN3_LABRO</name>
<keyword evidence="6" id="KW-1015">Disulfide bond</keyword>
<dbReference type="InterPro" id="IPR018378">
    <property type="entry name" value="C-type_lectin_CS"/>
</dbReference>
<dbReference type="Gene3D" id="1.10.10.1070">
    <property type="entry name" value="Zinc finger, BED domain-containing"/>
    <property type="match status" value="1"/>
</dbReference>
<dbReference type="PROSITE" id="PS50808">
    <property type="entry name" value="ZF_BED"/>
    <property type="match status" value="1"/>
</dbReference>
<evidence type="ECO:0000256" key="7">
    <source>
        <dbReference type="ARBA" id="ARBA00023242"/>
    </source>
</evidence>
<evidence type="ECO:0000313" key="12">
    <source>
        <dbReference type="EMBL" id="RXN35798.1"/>
    </source>
</evidence>
<dbReference type="GO" id="GO:0046983">
    <property type="term" value="F:protein dimerization activity"/>
    <property type="evidence" value="ECO:0007669"/>
    <property type="project" value="InterPro"/>
</dbReference>
<accession>A0A498NVN3</accession>
<evidence type="ECO:0000256" key="3">
    <source>
        <dbReference type="ARBA" id="ARBA00022771"/>
    </source>
</evidence>
<keyword evidence="3 8" id="KW-0863">Zinc-finger</keyword>
<keyword evidence="2" id="KW-0479">Metal-binding</keyword>
<dbReference type="Gene3D" id="3.10.100.10">
    <property type="entry name" value="Mannose-Binding Protein A, subunit A"/>
    <property type="match status" value="4"/>
</dbReference>
<dbReference type="InterPro" id="IPR016186">
    <property type="entry name" value="C-type_lectin-like/link_sf"/>
</dbReference>
<feature type="compositionally biased region" description="Polar residues" evidence="9">
    <location>
        <begin position="83"/>
        <end position="97"/>
    </location>
</feature>
<feature type="region of interest" description="Disordered" evidence="9">
    <location>
        <begin position="497"/>
        <end position="520"/>
    </location>
</feature>
<evidence type="ECO:0000256" key="6">
    <source>
        <dbReference type="ARBA" id="ARBA00023157"/>
    </source>
</evidence>
<keyword evidence="4" id="KW-0862">Zinc</keyword>
<dbReference type="Pfam" id="PF10683">
    <property type="entry name" value="DBD_Tnp_Hermes"/>
    <property type="match status" value="1"/>
</dbReference>
<dbReference type="AlphaFoldDB" id="A0A498NVN3"/>
<dbReference type="Pfam" id="PF05699">
    <property type="entry name" value="Dimer_Tnp_hAT"/>
    <property type="match status" value="1"/>
</dbReference>
<evidence type="ECO:0000259" key="11">
    <source>
        <dbReference type="PROSITE" id="PS50808"/>
    </source>
</evidence>
<reference evidence="12 13" key="1">
    <citation type="submission" date="2018-03" db="EMBL/GenBank/DDBJ databases">
        <title>Draft genome sequence of Rohu Carp (Labeo rohita).</title>
        <authorList>
            <person name="Das P."/>
            <person name="Kushwaha B."/>
            <person name="Joshi C.G."/>
            <person name="Kumar D."/>
            <person name="Nagpure N.S."/>
            <person name="Sahoo L."/>
            <person name="Das S.P."/>
            <person name="Bit A."/>
            <person name="Patnaik S."/>
            <person name="Meher P.K."/>
            <person name="Jayasankar P."/>
            <person name="Koringa P.G."/>
            <person name="Patel N.V."/>
            <person name="Hinsu A.T."/>
            <person name="Kumar R."/>
            <person name="Pandey M."/>
            <person name="Agarwal S."/>
            <person name="Srivastava S."/>
            <person name="Singh M."/>
            <person name="Iquebal M.A."/>
            <person name="Jaiswal S."/>
            <person name="Angadi U.B."/>
            <person name="Kumar N."/>
            <person name="Raza M."/>
            <person name="Shah T.M."/>
            <person name="Rai A."/>
            <person name="Jena J.K."/>
        </authorList>
    </citation>
    <scope>NUCLEOTIDE SEQUENCE [LARGE SCALE GENOMIC DNA]</scope>
    <source>
        <strain evidence="12">DASCIFA01</strain>
        <tissue evidence="12">Testis</tissue>
    </source>
</reference>
<sequence>MTHKLSLHVEMEAAREKVKTGEWKLRKYTNRKSKVWETFAEIMKDDDQSAGFVMCTSCDAIYTFDSHKTGTTNMARHKCGPGNPSQPNRAASGQPRPQTIDAFMRPDHMKIPLQVKSKFVDYCVDFCCTDLRPFDIVSGEGFTKVAQGLINIGARYGSVDANGVLPHRQTVCDRAKKQAMVEKEALSEVLKSAVHDNGGVAITTDMWTDDFNRRSYTVLTCHYITEDWKLASRVMCTVEFDCTLPKTAINIHEQINEQLCSYGISFDQVVLLSDQGSNIKAALKNYHWIPCAAHVLNTILKHTFSGSDIEEVTKMIDACKGIVKYLKKASASTALPHGLVQDCETRWNSKIDMLKSVSKQYRKINELLESRGQSERMEGIYQNTLTTVIDSLEPFKKASEELQGEDYPTLHLVMLWFYNLRAHCQPVFGDPEYMALLRTRTLALLHEKLILTDTHKIALFLCPRYKSLKMMTETERKNLHRIIGNLIYPVSFEAADSPETSSTTAPWTSTGEDVTNESQREKRPRVDFAEWAADAADVGLTNELKRYLAAHFTLDDCDEDRLLEFWERQAPTFPRLRALARRILCVPASSAATLCSVSECVQHQYHFINERKNWTEAQRYCRENYTDLATVDNMNDMNELNKCVNNRSVQFVWIGLQKTGRYKWQWSSGEPALYLNWATGQPEGRDDCANTGLVFVNQTMNWRDAQSYCRQNHIDLGKVLPHVESLCSVSECVQRQYHFINERKNWTEAQRYCREKYTDLATVDNMNELKKSVNDSSVQYVWIGLVKTGRDKWQWSSGEPALYLNWATGQPDGGDDCANTGLVFVNHTMNWRDAQSYCRQNHIDLVSVRNQNENQQVEQFMSDRNLSGSHVWIGLFRDSWQWSDQSDSSFRYWKSGEPNNAGYGENCTAVDLYAQGRWFDHYCTNQFPFVCHEENLAWSEALSYCRQNHADLVSVHSEEIQRGVMNVVKRASTAAVWSGLHNYCSMNMWLWVSGEIVCYHNWAPGNGTTRENCKLENRKGAVQSGGDQRWISLPESHKLNFICSRY</sequence>
<feature type="compositionally biased region" description="Polar residues" evidence="9">
    <location>
        <begin position="498"/>
        <end position="517"/>
    </location>
</feature>
<dbReference type="CDD" id="cd00037">
    <property type="entry name" value="CLECT"/>
    <property type="match status" value="1"/>
</dbReference>
<proteinExistence type="predicted"/>
<dbReference type="SUPFAM" id="SSF56436">
    <property type="entry name" value="C-type lectin-like"/>
    <property type="match status" value="4"/>
</dbReference>
<evidence type="ECO:0000256" key="9">
    <source>
        <dbReference type="SAM" id="MobiDB-lite"/>
    </source>
</evidence>
<dbReference type="SMART" id="SM00034">
    <property type="entry name" value="CLECT"/>
    <property type="match status" value="4"/>
</dbReference>
<feature type="region of interest" description="Disordered" evidence="9">
    <location>
        <begin position="75"/>
        <end position="99"/>
    </location>
</feature>
<dbReference type="PANTHER" id="PTHR45784">
    <property type="entry name" value="C-TYPE LECTIN DOMAIN FAMILY 20 MEMBER A-RELATED"/>
    <property type="match status" value="1"/>
</dbReference>
<keyword evidence="5" id="KW-0238">DNA-binding</keyword>
<dbReference type="STRING" id="84645.A0A498NVN3"/>
<organism evidence="12 13">
    <name type="scientific">Labeo rohita</name>
    <name type="common">Indian major carp</name>
    <name type="synonym">Cyprinus rohita</name>
    <dbReference type="NCBI Taxonomy" id="84645"/>
    <lineage>
        <taxon>Eukaryota</taxon>
        <taxon>Metazoa</taxon>
        <taxon>Chordata</taxon>
        <taxon>Craniata</taxon>
        <taxon>Vertebrata</taxon>
        <taxon>Euteleostomi</taxon>
        <taxon>Actinopterygii</taxon>
        <taxon>Neopterygii</taxon>
        <taxon>Teleostei</taxon>
        <taxon>Ostariophysi</taxon>
        <taxon>Cypriniformes</taxon>
        <taxon>Cyprinidae</taxon>
        <taxon>Labeoninae</taxon>
        <taxon>Labeonini</taxon>
        <taxon>Labeo</taxon>
    </lineage>
</organism>
<feature type="domain" description="C-type lectin" evidence="10">
    <location>
        <begin position="927"/>
        <end position="1044"/>
    </location>
</feature>
<keyword evidence="12" id="KW-0675">Receptor</keyword>
<keyword evidence="13" id="KW-1185">Reference proteome</keyword>
<dbReference type="Pfam" id="PF00059">
    <property type="entry name" value="Lectin_C"/>
    <property type="match status" value="4"/>
</dbReference>
<dbReference type="SMART" id="SM00614">
    <property type="entry name" value="ZnF_BED"/>
    <property type="match status" value="1"/>
</dbReference>
<evidence type="ECO:0000256" key="2">
    <source>
        <dbReference type="ARBA" id="ARBA00022723"/>
    </source>
</evidence>
<dbReference type="InterPro" id="IPR016187">
    <property type="entry name" value="CTDL_fold"/>
</dbReference>
<dbReference type="Proteomes" id="UP000290572">
    <property type="component" value="Unassembled WGS sequence"/>
</dbReference>
<feature type="domain" description="C-type lectin" evidence="10">
    <location>
        <begin position="824"/>
        <end position="932"/>
    </location>
</feature>
<feature type="domain" description="C-type lectin" evidence="10">
    <location>
        <begin position="737"/>
        <end position="818"/>
    </location>
</feature>
<dbReference type="InterPro" id="IPR008906">
    <property type="entry name" value="HATC_C_dom"/>
</dbReference>
<dbReference type="GO" id="GO:0005634">
    <property type="term" value="C:nucleus"/>
    <property type="evidence" value="ECO:0007669"/>
    <property type="project" value="UniProtKB-SubCell"/>
</dbReference>
<evidence type="ECO:0000256" key="1">
    <source>
        <dbReference type="ARBA" id="ARBA00004123"/>
    </source>
</evidence>
<feature type="domain" description="C-type lectin" evidence="10">
    <location>
        <begin position="605"/>
        <end position="704"/>
    </location>
</feature>
<evidence type="ECO:0000256" key="4">
    <source>
        <dbReference type="ARBA" id="ARBA00022833"/>
    </source>
</evidence>
<evidence type="ECO:0000256" key="8">
    <source>
        <dbReference type="PROSITE-ProRule" id="PRU00027"/>
    </source>
</evidence>
<dbReference type="InterPro" id="IPR018473">
    <property type="entry name" value="Hermes_transposase_DNA-db"/>
</dbReference>
<evidence type="ECO:0000256" key="5">
    <source>
        <dbReference type="ARBA" id="ARBA00023125"/>
    </source>
</evidence>
<dbReference type="PROSITE" id="PS00615">
    <property type="entry name" value="C_TYPE_LECTIN_1"/>
    <property type="match status" value="1"/>
</dbReference>
<evidence type="ECO:0000259" key="10">
    <source>
        <dbReference type="PROSITE" id="PS50041"/>
    </source>
</evidence>
<dbReference type="PANTHER" id="PTHR45784:SF3">
    <property type="entry name" value="C-TYPE LECTIN DOMAIN FAMILY 4 MEMBER K-LIKE-RELATED"/>
    <property type="match status" value="1"/>
</dbReference>
<dbReference type="InterPro" id="IPR001304">
    <property type="entry name" value="C-type_lectin-like"/>
</dbReference>
<dbReference type="EMBL" id="QBIY01010694">
    <property type="protein sequence ID" value="RXN35798.1"/>
    <property type="molecule type" value="Genomic_DNA"/>
</dbReference>
<dbReference type="GO" id="GO:0008270">
    <property type="term" value="F:zinc ion binding"/>
    <property type="evidence" value="ECO:0007669"/>
    <property type="project" value="UniProtKB-KW"/>
</dbReference>
<protein>
    <submittedName>
        <fullName evidence="12">C-type mannose receptor 2-like protein</fullName>
    </submittedName>
</protein>
<dbReference type="InterPro" id="IPR012337">
    <property type="entry name" value="RNaseH-like_sf"/>
</dbReference>
<comment type="caution">
    <text evidence="12">The sequence shown here is derived from an EMBL/GenBank/DDBJ whole genome shotgun (WGS) entry which is preliminary data.</text>
</comment>
<dbReference type="GO" id="GO:0003677">
    <property type="term" value="F:DNA binding"/>
    <property type="evidence" value="ECO:0007669"/>
    <property type="project" value="UniProtKB-KW"/>
</dbReference>
<comment type="subcellular location">
    <subcellularLocation>
        <location evidence="1">Nucleus</location>
    </subcellularLocation>
</comment>
<feature type="domain" description="BED-type" evidence="11">
    <location>
        <begin position="30"/>
        <end position="77"/>
    </location>
</feature>
<keyword evidence="7" id="KW-0539">Nucleus</keyword>
<dbReference type="PROSITE" id="PS50041">
    <property type="entry name" value="C_TYPE_LECTIN_2"/>
    <property type="match status" value="4"/>
</dbReference>
<dbReference type="SUPFAM" id="SSF140996">
    <property type="entry name" value="Hermes dimerisation domain"/>
    <property type="match status" value="1"/>
</dbReference>
<gene>
    <name evidence="12" type="ORF">ROHU_003517</name>
</gene>
<evidence type="ECO:0000313" key="13">
    <source>
        <dbReference type="Proteomes" id="UP000290572"/>
    </source>
</evidence>
<dbReference type="SUPFAM" id="SSF53098">
    <property type="entry name" value="Ribonuclease H-like"/>
    <property type="match status" value="1"/>
</dbReference>
<dbReference type="CDD" id="cd03602">
    <property type="entry name" value="CLECT_1"/>
    <property type="match status" value="1"/>
</dbReference>